<comment type="caution">
    <text evidence="7">The sequence shown here is derived from an EMBL/GenBank/DDBJ whole genome shotgun (WGS) entry which is preliminary data.</text>
</comment>
<dbReference type="RefSeq" id="WP_106521547.1">
    <property type="nucleotide sequence ID" value="NZ_PYGD01000001.1"/>
</dbReference>
<evidence type="ECO:0000313" key="7">
    <source>
        <dbReference type="EMBL" id="PSK94862.1"/>
    </source>
</evidence>
<dbReference type="PANTHER" id="PTHR30250">
    <property type="entry name" value="PST FAMILY PREDICTED COLANIC ACID TRANSPORTER"/>
    <property type="match status" value="1"/>
</dbReference>
<feature type="transmembrane region" description="Helical" evidence="6">
    <location>
        <begin position="433"/>
        <end position="454"/>
    </location>
</feature>
<protein>
    <submittedName>
        <fullName evidence="7">O-antigen/teichoic acid export membrane protein</fullName>
    </submittedName>
</protein>
<keyword evidence="3 6" id="KW-0812">Transmembrane</keyword>
<dbReference type="AlphaFoldDB" id="A0A2P8DCB9"/>
<feature type="transmembrane region" description="Helical" evidence="6">
    <location>
        <begin position="373"/>
        <end position="392"/>
    </location>
</feature>
<keyword evidence="4 6" id="KW-1133">Transmembrane helix</keyword>
<dbReference type="Proteomes" id="UP000240572">
    <property type="component" value="Unassembled WGS sequence"/>
</dbReference>
<accession>A0A2P8DCB9</accession>
<reference evidence="7 8" key="1">
    <citation type="submission" date="2018-03" db="EMBL/GenBank/DDBJ databases">
        <title>Genomic Encyclopedia of Type Strains, Phase III (KMG-III): the genomes of soil and plant-associated and newly described type strains.</title>
        <authorList>
            <person name="Whitman W."/>
        </authorList>
    </citation>
    <scope>NUCLEOTIDE SEQUENCE [LARGE SCALE GENOMIC DNA]</scope>
    <source>
        <strain evidence="7 8">CGMCC 1.12700</strain>
    </source>
</reference>
<dbReference type="Pfam" id="PF01943">
    <property type="entry name" value="Polysacc_synt"/>
    <property type="match status" value="1"/>
</dbReference>
<comment type="subcellular location">
    <subcellularLocation>
        <location evidence="1">Cell membrane</location>
        <topology evidence="1">Multi-pass membrane protein</topology>
    </subcellularLocation>
</comment>
<evidence type="ECO:0000256" key="6">
    <source>
        <dbReference type="SAM" id="Phobius"/>
    </source>
</evidence>
<evidence type="ECO:0000313" key="8">
    <source>
        <dbReference type="Proteomes" id="UP000240572"/>
    </source>
</evidence>
<evidence type="ECO:0000256" key="3">
    <source>
        <dbReference type="ARBA" id="ARBA00022692"/>
    </source>
</evidence>
<dbReference type="EMBL" id="PYGD01000001">
    <property type="protein sequence ID" value="PSK94862.1"/>
    <property type="molecule type" value="Genomic_DNA"/>
</dbReference>
<feature type="transmembrane region" description="Helical" evidence="6">
    <location>
        <begin position="157"/>
        <end position="175"/>
    </location>
</feature>
<evidence type="ECO:0000256" key="4">
    <source>
        <dbReference type="ARBA" id="ARBA00022989"/>
    </source>
</evidence>
<dbReference type="GO" id="GO:0005886">
    <property type="term" value="C:plasma membrane"/>
    <property type="evidence" value="ECO:0007669"/>
    <property type="project" value="UniProtKB-SubCell"/>
</dbReference>
<gene>
    <name evidence="7" type="ORF">B0I18_1011025</name>
</gene>
<dbReference type="PANTHER" id="PTHR30250:SF11">
    <property type="entry name" value="O-ANTIGEN TRANSPORTER-RELATED"/>
    <property type="match status" value="1"/>
</dbReference>
<proteinExistence type="predicted"/>
<feature type="transmembrane region" description="Helical" evidence="6">
    <location>
        <begin position="398"/>
        <end position="421"/>
    </location>
</feature>
<feature type="transmembrane region" description="Helical" evidence="6">
    <location>
        <begin position="344"/>
        <end position="366"/>
    </location>
</feature>
<dbReference type="InterPro" id="IPR002797">
    <property type="entry name" value="Polysacc_synth"/>
</dbReference>
<evidence type="ECO:0000256" key="5">
    <source>
        <dbReference type="ARBA" id="ARBA00023136"/>
    </source>
</evidence>
<sequence length="498" mass="56220">MGIVIRQSIKSVAITLVGVVLGAVITIMSPRFFPKGELGFTQNLIKIALLVTNLGLFGFNYTLLIYGQKYPPGHKARGTFLTISAVIPMVFSLLVCAGYYLFRDYIISVYHSGDEVLMRRYFVLFPLLTFFTFLINWMEGYLQSLHKTAIQNVAREILARIIYITLIVLYALDVIPFETFIWAYVFFFLVPFLFLLVIALRNAGFRFEYKPGLFSGKEIRDIIRFSGYHMLTIVSSVLIVQTDSILLAPLDKSGFAAVAVYGVASTSIAMLRNPTRVIGIAATPAFTQHYNEGNLTMLRQLFSRSAINMQIIATGMFALVFLNIDNVQQVMSLIQKGYDEIKILILVLMIGQVVDMFSGLNFELIGVTKYYRFNFWIALLLLALVFALNYILIRRVGIYGAAWATTLGLVVFNILKTLFLWKKLKMQPFSAGTLKALAAGLLACGVVWLLPFIGNVFADAVLRCILFCGLYWLLLFRLKVSGELNDITLNIIHKRRLY</sequence>
<feature type="transmembrane region" description="Helical" evidence="6">
    <location>
        <begin position="181"/>
        <end position="201"/>
    </location>
</feature>
<name>A0A2P8DCB9_9BACT</name>
<feature type="transmembrane region" description="Helical" evidence="6">
    <location>
        <begin position="12"/>
        <end position="33"/>
    </location>
</feature>
<keyword evidence="8" id="KW-1185">Reference proteome</keyword>
<organism evidence="7 8">
    <name type="scientific">Taibaiella chishuiensis</name>
    <dbReference type="NCBI Taxonomy" id="1434707"/>
    <lineage>
        <taxon>Bacteria</taxon>
        <taxon>Pseudomonadati</taxon>
        <taxon>Bacteroidota</taxon>
        <taxon>Chitinophagia</taxon>
        <taxon>Chitinophagales</taxon>
        <taxon>Chitinophagaceae</taxon>
        <taxon>Taibaiella</taxon>
    </lineage>
</organism>
<feature type="transmembrane region" description="Helical" evidence="6">
    <location>
        <begin position="78"/>
        <end position="101"/>
    </location>
</feature>
<feature type="transmembrane region" description="Helical" evidence="6">
    <location>
        <begin position="306"/>
        <end position="324"/>
    </location>
</feature>
<evidence type="ECO:0000256" key="1">
    <source>
        <dbReference type="ARBA" id="ARBA00004651"/>
    </source>
</evidence>
<feature type="transmembrane region" description="Helical" evidence="6">
    <location>
        <begin position="45"/>
        <end position="66"/>
    </location>
</feature>
<feature type="transmembrane region" description="Helical" evidence="6">
    <location>
        <begin position="222"/>
        <end position="241"/>
    </location>
</feature>
<feature type="transmembrane region" description="Helical" evidence="6">
    <location>
        <begin position="121"/>
        <end position="137"/>
    </location>
</feature>
<dbReference type="OrthoDB" id="88014at2"/>
<keyword evidence="2" id="KW-1003">Cell membrane</keyword>
<dbReference type="InterPro" id="IPR050833">
    <property type="entry name" value="Poly_Biosynth_Transport"/>
</dbReference>
<evidence type="ECO:0000256" key="2">
    <source>
        <dbReference type="ARBA" id="ARBA00022475"/>
    </source>
</evidence>
<keyword evidence="5 6" id="KW-0472">Membrane</keyword>